<dbReference type="SFLD" id="SFLDG01118">
    <property type="entry name" value="activating_enzymes__group_2"/>
    <property type="match status" value="1"/>
</dbReference>
<evidence type="ECO:0000256" key="5">
    <source>
        <dbReference type="ARBA" id="ARBA00022723"/>
    </source>
</evidence>
<feature type="domain" description="4Fe-4S ferredoxin-type" evidence="10">
    <location>
        <begin position="45"/>
        <end position="74"/>
    </location>
</feature>
<keyword evidence="7" id="KW-0408">Iron</keyword>
<keyword evidence="3" id="KW-0004">4Fe-4S</keyword>
<dbReference type="InterPro" id="IPR050014">
    <property type="entry name" value="T4HPD_activ_SAM"/>
</dbReference>
<keyword evidence="8" id="KW-0411">Iron-sulfur</keyword>
<proteinExistence type="inferred from homology"/>
<keyword evidence="5" id="KW-0479">Metal-binding</keyword>
<keyword evidence="6" id="KW-0560">Oxidoreductase</keyword>
<dbReference type="PANTHER" id="PTHR30352">
    <property type="entry name" value="PYRUVATE FORMATE-LYASE-ACTIVATING ENZYME"/>
    <property type="match status" value="1"/>
</dbReference>
<dbReference type="SFLD" id="SFLDG01066">
    <property type="entry name" value="organic_radical-activating_enz"/>
    <property type="match status" value="1"/>
</dbReference>
<evidence type="ECO:0000259" key="11">
    <source>
        <dbReference type="PROSITE" id="PS51918"/>
    </source>
</evidence>
<name>A0ABS7L589_9FIRM</name>
<evidence type="ECO:0000256" key="3">
    <source>
        <dbReference type="ARBA" id="ARBA00022485"/>
    </source>
</evidence>
<sequence>MTPLVTNIQKYSIHDGDGIRTSVFFKGCPLKCTWCHNPETQKYTNQLLTNESKCTGCGYCAEECPEHAIRIEGGKALTDQKACILCGKCTDVCPQNLREMAGKTYTVKELVKELKKDEMFYEESGGGVTLSGGEVLANDMDYMEELARELYKSGISVTIDTCGYVPYSHFERILPYTETFLYDIKSMDPEKHRKYMGEDNRLILENLEKLSKDGARIYIRIPTIKEVNGTEEDMQAVIDFLLEKKIRTPQVNLLPYHNTGSSKYERLGTEYEGKNLSAPSKEEMEHFVKMFQQAGFHNTKIGG</sequence>
<evidence type="ECO:0000256" key="8">
    <source>
        <dbReference type="ARBA" id="ARBA00023014"/>
    </source>
</evidence>
<dbReference type="PROSITE" id="PS01087">
    <property type="entry name" value="RADICAL_ACTIVATING"/>
    <property type="match status" value="1"/>
</dbReference>
<dbReference type="SUPFAM" id="SSF54862">
    <property type="entry name" value="4Fe-4S ferredoxins"/>
    <property type="match status" value="1"/>
</dbReference>
<dbReference type="InterPro" id="IPR034457">
    <property type="entry name" value="Organic_radical-activating"/>
</dbReference>
<comment type="catalytic activity">
    <reaction evidence="9">
        <text>glycyl-[protein] + reduced [flavodoxin] + S-adenosyl-L-methionine = glycin-2-yl radical-[protein] + semiquinone [flavodoxin] + 5'-deoxyadenosine + L-methionine + H(+)</text>
        <dbReference type="Rhea" id="RHEA:61976"/>
        <dbReference type="Rhea" id="RHEA-COMP:10622"/>
        <dbReference type="Rhea" id="RHEA-COMP:14480"/>
        <dbReference type="Rhea" id="RHEA-COMP:15993"/>
        <dbReference type="Rhea" id="RHEA-COMP:15994"/>
        <dbReference type="ChEBI" id="CHEBI:15378"/>
        <dbReference type="ChEBI" id="CHEBI:17319"/>
        <dbReference type="ChEBI" id="CHEBI:29947"/>
        <dbReference type="ChEBI" id="CHEBI:32722"/>
        <dbReference type="ChEBI" id="CHEBI:57618"/>
        <dbReference type="ChEBI" id="CHEBI:57844"/>
        <dbReference type="ChEBI" id="CHEBI:59789"/>
        <dbReference type="ChEBI" id="CHEBI:140311"/>
    </reaction>
</comment>
<dbReference type="Proteomes" id="UP000779049">
    <property type="component" value="Unassembled WGS sequence"/>
</dbReference>
<dbReference type="Pfam" id="PF00037">
    <property type="entry name" value="Fer4"/>
    <property type="match status" value="2"/>
</dbReference>
<keyword evidence="4" id="KW-0949">S-adenosyl-L-methionine</keyword>
<evidence type="ECO:0000313" key="12">
    <source>
        <dbReference type="EMBL" id="MBY0758191.1"/>
    </source>
</evidence>
<reference evidence="12 13" key="1">
    <citation type="journal article" date="2020" name="New Microbes New Infect">
        <title>Sellimonas caecigallum sp. nov., description and genome sequence of a new member of the Sellimonas genus isolated from the cecum of feral chicken.</title>
        <authorList>
            <person name="Wongkuna S."/>
            <person name="Ghimire S."/>
            <person name="Antony L."/>
            <person name="Chankhamhaengdecha S."/>
            <person name="Janvilisri T."/>
            <person name="Scaria J."/>
        </authorList>
    </citation>
    <scope>NUCLEOTIDE SEQUENCE [LARGE SCALE GENOMIC DNA]</scope>
    <source>
        <strain evidence="12 13">SW451</strain>
    </source>
</reference>
<dbReference type="PANTHER" id="PTHR30352:SF4">
    <property type="entry name" value="PYRUVATE FORMATE-LYASE 2-ACTIVATING ENZYME"/>
    <property type="match status" value="1"/>
</dbReference>
<dbReference type="InterPro" id="IPR017896">
    <property type="entry name" value="4Fe4S_Fe-S-bd"/>
</dbReference>
<dbReference type="InterPro" id="IPR001989">
    <property type="entry name" value="Radical_activat_CS"/>
</dbReference>
<evidence type="ECO:0000256" key="1">
    <source>
        <dbReference type="ARBA" id="ARBA00001966"/>
    </source>
</evidence>
<evidence type="ECO:0000259" key="10">
    <source>
        <dbReference type="PROSITE" id="PS51379"/>
    </source>
</evidence>
<dbReference type="SFLD" id="SFLDS00029">
    <property type="entry name" value="Radical_SAM"/>
    <property type="match status" value="1"/>
</dbReference>
<feature type="domain" description="4Fe-4S ferredoxin-type" evidence="10">
    <location>
        <begin position="75"/>
        <end position="103"/>
    </location>
</feature>
<dbReference type="Gene3D" id="3.30.70.20">
    <property type="match status" value="1"/>
</dbReference>
<comment type="cofactor">
    <cofactor evidence="1">
        <name>[4Fe-4S] cluster</name>
        <dbReference type="ChEBI" id="CHEBI:49883"/>
    </cofactor>
</comment>
<dbReference type="InterPro" id="IPR012839">
    <property type="entry name" value="Organic_radical_activase"/>
</dbReference>
<dbReference type="NCBIfam" id="NF043069">
    <property type="entry name" value="T4HPD_activ_SAM"/>
    <property type="match status" value="1"/>
</dbReference>
<feature type="domain" description="Radical SAM core" evidence="11">
    <location>
        <begin position="11"/>
        <end position="297"/>
    </location>
</feature>
<dbReference type="PROSITE" id="PS51379">
    <property type="entry name" value="4FE4S_FER_2"/>
    <property type="match status" value="2"/>
</dbReference>
<dbReference type="InterPro" id="IPR040074">
    <property type="entry name" value="BssD/PflA/YjjW"/>
</dbReference>
<dbReference type="PIRSF" id="PIRSF000371">
    <property type="entry name" value="PFL_act_enz"/>
    <property type="match status" value="1"/>
</dbReference>
<dbReference type="NCBIfam" id="TIGR02494">
    <property type="entry name" value="PFLE_PFLC"/>
    <property type="match status" value="1"/>
</dbReference>
<keyword evidence="13" id="KW-1185">Reference proteome</keyword>
<organism evidence="12 13">
    <name type="scientific">Sellimonas caecigallum</name>
    <dbReference type="NCBI Taxonomy" id="2592333"/>
    <lineage>
        <taxon>Bacteria</taxon>
        <taxon>Bacillati</taxon>
        <taxon>Bacillota</taxon>
        <taxon>Clostridia</taxon>
        <taxon>Lachnospirales</taxon>
        <taxon>Lachnospiraceae</taxon>
        <taxon>Sellimonas</taxon>
    </lineage>
</organism>
<dbReference type="Pfam" id="PF04055">
    <property type="entry name" value="Radical_SAM"/>
    <property type="match status" value="1"/>
</dbReference>
<evidence type="ECO:0000256" key="7">
    <source>
        <dbReference type="ARBA" id="ARBA00023004"/>
    </source>
</evidence>
<comment type="caution">
    <text evidence="12">The sequence shown here is derived from an EMBL/GenBank/DDBJ whole genome shotgun (WGS) entry which is preliminary data.</text>
</comment>
<evidence type="ECO:0000256" key="2">
    <source>
        <dbReference type="ARBA" id="ARBA00009777"/>
    </source>
</evidence>
<dbReference type="PROSITE" id="PS00198">
    <property type="entry name" value="4FE4S_FER_1"/>
    <property type="match status" value="2"/>
</dbReference>
<dbReference type="InterPro" id="IPR017900">
    <property type="entry name" value="4Fe4S_Fe_S_CS"/>
</dbReference>
<dbReference type="InterPro" id="IPR058240">
    <property type="entry name" value="rSAM_sf"/>
</dbReference>
<dbReference type="EMBL" id="VIRV01000003">
    <property type="protein sequence ID" value="MBY0758191.1"/>
    <property type="molecule type" value="Genomic_DNA"/>
</dbReference>
<evidence type="ECO:0000256" key="6">
    <source>
        <dbReference type="ARBA" id="ARBA00023002"/>
    </source>
</evidence>
<dbReference type="Gene3D" id="3.80.30.10">
    <property type="entry name" value="pyruvate-formate lyase- activating enzyme"/>
    <property type="match status" value="1"/>
</dbReference>
<comment type="similarity">
    <text evidence="2">Belongs to the organic radical-activating enzymes family.</text>
</comment>
<dbReference type="PROSITE" id="PS51918">
    <property type="entry name" value="RADICAL_SAM"/>
    <property type="match status" value="1"/>
</dbReference>
<evidence type="ECO:0000313" key="13">
    <source>
        <dbReference type="Proteomes" id="UP000779049"/>
    </source>
</evidence>
<dbReference type="InterPro" id="IPR007197">
    <property type="entry name" value="rSAM"/>
</dbReference>
<dbReference type="RefSeq" id="WP_087209627.1">
    <property type="nucleotide sequence ID" value="NZ_CP173660.1"/>
</dbReference>
<accession>A0ABS7L589</accession>
<dbReference type="SUPFAM" id="SSF102114">
    <property type="entry name" value="Radical SAM enzymes"/>
    <property type="match status" value="1"/>
</dbReference>
<evidence type="ECO:0000256" key="4">
    <source>
        <dbReference type="ARBA" id="ARBA00022691"/>
    </source>
</evidence>
<gene>
    <name evidence="12" type="ORF">FLB61_03595</name>
</gene>
<evidence type="ECO:0000256" key="9">
    <source>
        <dbReference type="ARBA" id="ARBA00047365"/>
    </source>
</evidence>
<protein>
    <submittedName>
        <fullName evidence="12">Glycyl-radical enzyme activating protein</fullName>
    </submittedName>
</protein>